<dbReference type="SUPFAM" id="SSF50182">
    <property type="entry name" value="Sm-like ribonucleoproteins"/>
    <property type="match status" value="1"/>
</dbReference>
<dbReference type="Proteomes" id="UP001412239">
    <property type="component" value="Unassembled WGS sequence"/>
</dbReference>
<gene>
    <name evidence="9" type="ORF">GSTUAT00008140001</name>
</gene>
<evidence type="ECO:0000313" key="9">
    <source>
        <dbReference type="EMBL" id="CUS07799.1"/>
    </source>
</evidence>
<organism evidence="9 10">
    <name type="scientific">Tuber aestivum</name>
    <name type="common">summer truffle</name>
    <dbReference type="NCBI Taxonomy" id="59557"/>
    <lineage>
        <taxon>Eukaryota</taxon>
        <taxon>Fungi</taxon>
        <taxon>Dikarya</taxon>
        <taxon>Ascomycota</taxon>
        <taxon>Pezizomycotina</taxon>
        <taxon>Pezizomycetes</taxon>
        <taxon>Pezizales</taxon>
        <taxon>Tuberaceae</taxon>
        <taxon>Tuber</taxon>
    </lineage>
</organism>
<feature type="transmembrane region" description="Helical" evidence="7">
    <location>
        <begin position="517"/>
        <end position="544"/>
    </location>
</feature>
<dbReference type="InterPro" id="IPR058650">
    <property type="entry name" value="Msy1/2-like"/>
</dbReference>
<protein>
    <recommendedName>
        <fullName evidence="8">EF-hand domain-containing protein</fullName>
    </recommendedName>
</protein>
<dbReference type="PROSITE" id="PS00018">
    <property type="entry name" value="EF_HAND_1"/>
    <property type="match status" value="1"/>
</dbReference>
<evidence type="ECO:0000313" key="10">
    <source>
        <dbReference type="Proteomes" id="UP001412239"/>
    </source>
</evidence>
<feature type="transmembrane region" description="Helical" evidence="7">
    <location>
        <begin position="220"/>
        <end position="240"/>
    </location>
</feature>
<dbReference type="Pfam" id="PF25886">
    <property type="entry name" value="Msy1"/>
    <property type="match status" value="1"/>
</dbReference>
<dbReference type="Gene3D" id="2.30.30.60">
    <property type="match status" value="1"/>
</dbReference>
<feature type="domain" description="EF-hand" evidence="8">
    <location>
        <begin position="433"/>
        <end position="468"/>
    </location>
</feature>
<accession>A0A292PJS3</accession>
<dbReference type="AlphaFoldDB" id="A0A292PJS3"/>
<dbReference type="GO" id="GO:0005262">
    <property type="term" value="F:calcium channel activity"/>
    <property type="evidence" value="ECO:0007669"/>
    <property type="project" value="TreeGrafter"/>
</dbReference>
<feature type="transmembrane region" description="Helical" evidence="7">
    <location>
        <begin position="165"/>
        <end position="186"/>
    </location>
</feature>
<evidence type="ECO:0000256" key="6">
    <source>
        <dbReference type="SAM" id="MobiDB-lite"/>
    </source>
</evidence>
<feature type="compositionally biased region" description="Basic and acidic residues" evidence="6">
    <location>
        <begin position="806"/>
        <end position="818"/>
    </location>
</feature>
<reference evidence="9" key="1">
    <citation type="submission" date="2015-10" db="EMBL/GenBank/DDBJ databases">
        <authorList>
            <person name="Regsiter A."/>
            <person name="william w."/>
        </authorList>
    </citation>
    <scope>NUCLEOTIDE SEQUENCE</scope>
    <source>
        <strain evidence="9">Montdore</strain>
    </source>
</reference>
<proteinExistence type="predicted"/>
<evidence type="ECO:0000256" key="1">
    <source>
        <dbReference type="ARBA" id="ARBA00004370"/>
    </source>
</evidence>
<feature type="compositionally biased region" description="Basic and acidic residues" evidence="6">
    <location>
        <begin position="786"/>
        <end position="798"/>
    </location>
</feature>
<dbReference type="Pfam" id="PF00924">
    <property type="entry name" value="MS_channel_2nd"/>
    <property type="match status" value="1"/>
</dbReference>
<keyword evidence="3" id="KW-0106">Calcium</keyword>
<keyword evidence="10" id="KW-1185">Reference proteome</keyword>
<dbReference type="EMBL" id="LN891178">
    <property type="protein sequence ID" value="CUS07799.1"/>
    <property type="molecule type" value="Genomic_DNA"/>
</dbReference>
<keyword evidence="4 7" id="KW-1133">Transmembrane helix</keyword>
<feature type="compositionally biased region" description="Basic and acidic residues" evidence="6">
    <location>
        <begin position="738"/>
        <end position="761"/>
    </location>
</feature>
<dbReference type="PROSITE" id="PS50222">
    <property type="entry name" value="EF_HAND_2"/>
    <property type="match status" value="1"/>
</dbReference>
<evidence type="ECO:0000256" key="5">
    <source>
        <dbReference type="ARBA" id="ARBA00023136"/>
    </source>
</evidence>
<dbReference type="GO" id="GO:0016020">
    <property type="term" value="C:membrane"/>
    <property type="evidence" value="ECO:0007669"/>
    <property type="project" value="UniProtKB-SubCell"/>
</dbReference>
<dbReference type="GO" id="GO:0005509">
    <property type="term" value="F:calcium ion binding"/>
    <property type="evidence" value="ECO:0007669"/>
    <property type="project" value="InterPro"/>
</dbReference>
<dbReference type="Gene3D" id="1.10.238.10">
    <property type="entry name" value="EF-hand"/>
    <property type="match status" value="1"/>
</dbReference>
<evidence type="ECO:0000259" key="8">
    <source>
        <dbReference type="PROSITE" id="PS50222"/>
    </source>
</evidence>
<dbReference type="InterPro" id="IPR010920">
    <property type="entry name" value="LSM_dom_sf"/>
</dbReference>
<dbReference type="PANTHER" id="PTHR31323:SF14">
    <property type="entry name" value="MECHANOSENSITIVE ION CHANNEL PROTEIN MSY2"/>
    <property type="match status" value="1"/>
</dbReference>
<comment type="subcellular location">
    <subcellularLocation>
        <location evidence="1">Membrane</location>
    </subcellularLocation>
</comment>
<evidence type="ECO:0000256" key="7">
    <source>
        <dbReference type="SAM" id="Phobius"/>
    </source>
</evidence>
<feature type="transmembrane region" description="Helical" evidence="7">
    <location>
        <begin position="131"/>
        <end position="153"/>
    </location>
</feature>
<evidence type="ECO:0000256" key="2">
    <source>
        <dbReference type="ARBA" id="ARBA00022692"/>
    </source>
</evidence>
<dbReference type="InterPro" id="IPR002048">
    <property type="entry name" value="EF_hand_dom"/>
</dbReference>
<dbReference type="GO" id="GO:0006874">
    <property type="term" value="P:intracellular calcium ion homeostasis"/>
    <property type="evidence" value="ECO:0007669"/>
    <property type="project" value="TreeGrafter"/>
</dbReference>
<keyword evidence="5 7" id="KW-0472">Membrane</keyword>
<sequence>MPKSPISSPRNSGFIPLESMNQSKQQQGGLSASNAQNAKDDHIVNIPLTPVTTNMSTGARKEGQSMTRPDLNRNATDATEDAGIFHRHIGRRRARKMETGGDATLVEDEGALTVMGRLYEKILNFSVLTRYLLYIIPLSLCFIMVILIGMYVAKDAAIGASERTKGVRIVWLFVWLEIVWCSLWVSKLFAKVLPIVFQTLVGVVSSGVKKYALVIKALEVPISLVGWAIASLCSFLPLMTRNPDQLRARDTDVKEWQRRMNLVLISCLVSSLVYLGAKLVIQIVSVDYHRKQFAQRIKTNKENVRFLSQLYEASRDLFPSYTEFAEEDYIIHQSLATNLIIPKQSGSATPMRAILGNINVVQDKVTSAFGNMAQEVTGNKNVFNPNAAYSIVVNALQRTRSSEALARRIWMSFVSEGQTALAKEDLLEVMGPDHEEQALECFSSLDRDNNGDVSLDEMVMHVVHMHNERHDVARSMQDVDNAIRALDSVLSFIVFVIVVLVFVITQQSSVGTTIAGAGTVLISLSFVFALTAQEVLGSCIFLFVKRKSFIIPYPFDVGDRVDIDDKRFQVEHISLLYSVFKRVDNNKVTQVPNNVLNTKWVENISRSKYMQELVKIGVNYDTSHEDILRLREELLLFVRENNRDFQQELEVEVIGINELDKLEIKVEIKHKSNWSNEALTCQRRNKFFCALVRILKKIPIYGVGLGDPAVGEEAKPMFTVAISDDKAHEYMEKGNEAKMALRWDSKKDGEEEEDRRSHKGNEAGPAVGLSFGISPRHNTSSPFVDSHARPSFDGRRDNATIGRPSVDSRREEDIEEVRGLLNRESTKGRRKPAPPPIGTPQYAGPQGQNPPQGGNGGNRYPTGASHAAPPYAK</sequence>
<evidence type="ECO:0000256" key="4">
    <source>
        <dbReference type="ARBA" id="ARBA00022989"/>
    </source>
</evidence>
<feature type="region of interest" description="Disordered" evidence="6">
    <location>
        <begin position="21"/>
        <end position="75"/>
    </location>
</feature>
<feature type="transmembrane region" description="Helical" evidence="7">
    <location>
        <begin position="260"/>
        <end position="281"/>
    </location>
</feature>
<feature type="compositionally biased region" description="Polar residues" evidence="6">
    <location>
        <begin position="21"/>
        <end position="37"/>
    </location>
</feature>
<keyword evidence="2 7" id="KW-0812">Transmembrane</keyword>
<dbReference type="InterPro" id="IPR006685">
    <property type="entry name" value="MscS_channel_2nd"/>
</dbReference>
<dbReference type="PANTHER" id="PTHR31323">
    <property type="entry name" value="MECHANOSENSITIVE ION CHANNEL PROTEIN MSY2"/>
    <property type="match status" value="1"/>
</dbReference>
<feature type="region of interest" description="Disordered" evidence="6">
    <location>
        <begin position="738"/>
        <end position="873"/>
    </location>
</feature>
<dbReference type="SUPFAM" id="SSF47473">
    <property type="entry name" value="EF-hand"/>
    <property type="match status" value="1"/>
</dbReference>
<name>A0A292PJS3_9PEZI</name>
<feature type="transmembrane region" description="Helical" evidence="7">
    <location>
        <begin position="485"/>
        <end position="505"/>
    </location>
</feature>
<dbReference type="InterPro" id="IPR018247">
    <property type="entry name" value="EF_Hand_1_Ca_BS"/>
</dbReference>
<dbReference type="InterPro" id="IPR023408">
    <property type="entry name" value="MscS_beta-dom_sf"/>
</dbReference>
<evidence type="ECO:0000256" key="3">
    <source>
        <dbReference type="ARBA" id="ARBA00022837"/>
    </source>
</evidence>
<dbReference type="InterPro" id="IPR011992">
    <property type="entry name" value="EF-hand-dom_pair"/>
</dbReference>